<dbReference type="PANTHER" id="PTHR43289:SF6">
    <property type="entry name" value="SERINE_THREONINE-PROTEIN KINASE NEKL-3"/>
    <property type="match status" value="1"/>
</dbReference>
<accession>A0A517Y5Q0</accession>
<proteinExistence type="predicted"/>
<gene>
    <name evidence="10" type="primary">pknB_3</name>
    <name evidence="10" type="ORF">ETAA8_06240</name>
</gene>
<keyword evidence="4 7" id="KW-0547">Nucleotide-binding</keyword>
<protein>
    <recommendedName>
        <fullName evidence="1">non-specific serine/threonine protein kinase</fullName>
        <ecNumber evidence="1">2.7.11.1</ecNumber>
    </recommendedName>
</protein>
<dbReference type="RefSeq" id="WP_145084687.1">
    <property type="nucleotide sequence ID" value="NZ_CP036274.1"/>
</dbReference>
<keyword evidence="3 10" id="KW-0808">Transferase</keyword>
<dbReference type="GO" id="GO:0005524">
    <property type="term" value="F:ATP binding"/>
    <property type="evidence" value="ECO:0007669"/>
    <property type="project" value="UniProtKB-UniRule"/>
</dbReference>
<evidence type="ECO:0000259" key="9">
    <source>
        <dbReference type="PROSITE" id="PS50011"/>
    </source>
</evidence>
<dbReference type="GO" id="GO:0004674">
    <property type="term" value="F:protein serine/threonine kinase activity"/>
    <property type="evidence" value="ECO:0007669"/>
    <property type="project" value="UniProtKB-KW"/>
</dbReference>
<keyword evidence="8" id="KW-1133">Transmembrane helix</keyword>
<evidence type="ECO:0000256" key="3">
    <source>
        <dbReference type="ARBA" id="ARBA00022679"/>
    </source>
</evidence>
<evidence type="ECO:0000256" key="8">
    <source>
        <dbReference type="SAM" id="Phobius"/>
    </source>
</evidence>
<keyword evidence="5 10" id="KW-0418">Kinase</keyword>
<reference evidence="10 11" key="1">
    <citation type="submission" date="2019-02" db="EMBL/GenBank/DDBJ databases">
        <title>Deep-cultivation of Planctomycetes and their phenomic and genomic characterization uncovers novel biology.</title>
        <authorList>
            <person name="Wiegand S."/>
            <person name="Jogler M."/>
            <person name="Boedeker C."/>
            <person name="Pinto D."/>
            <person name="Vollmers J."/>
            <person name="Rivas-Marin E."/>
            <person name="Kohn T."/>
            <person name="Peeters S.H."/>
            <person name="Heuer A."/>
            <person name="Rast P."/>
            <person name="Oberbeckmann S."/>
            <person name="Bunk B."/>
            <person name="Jeske O."/>
            <person name="Meyerdierks A."/>
            <person name="Storesund J.E."/>
            <person name="Kallscheuer N."/>
            <person name="Luecker S."/>
            <person name="Lage O.M."/>
            <person name="Pohl T."/>
            <person name="Merkel B.J."/>
            <person name="Hornburger P."/>
            <person name="Mueller R.-W."/>
            <person name="Bruemmer F."/>
            <person name="Labrenz M."/>
            <person name="Spormann A.M."/>
            <person name="Op den Camp H."/>
            <person name="Overmann J."/>
            <person name="Amann R."/>
            <person name="Jetten M.S.M."/>
            <person name="Mascher T."/>
            <person name="Medema M.H."/>
            <person name="Devos D.P."/>
            <person name="Kaster A.-K."/>
            <person name="Ovreas L."/>
            <person name="Rohde M."/>
            <person name="Galperin M.Y."/>
            <person name="Jogler C."/>
        </authorList>
    </citation>
    <scope>NUCLEOTIDE SEQUENCE [LARGE SCALE GENOMIC DNA]</scope>
    <source>
        <strain evidence="10 11">ETA_A8</strain>
    </source>
</reference>
<evidence type="ECO:0000256" key="4">
    <source>
        <dbReference type="ARBA" id="ARBA00022741"/>
    </source>
</evidence>
<dbReference type="Pfam" id="PF00069">
    <property type="entry name" value="Pkinase"/>
    <property type="match status" value="1"/>
</dbReference>
<keyword evidence="8" id="KW-0472">Membrane</keyword>
<dbReference type="PROSITE" id="PS00107">
    <property type="entry name" value="PROTEIN_KINASE_ATP"/>
    <property type="match status" value="1"/>
</dbReference>
<dbReference type="Proteomes" id="UP000315017">
    <property type="component" value="Chromosome"/>
</dbReference>
<keyword evidence="6 7" id="KW-0067">ATP-binding</keyword>
<dbReference type="Gene3D" id="1.10.510.10">
    <property type="entry name" value="Transferase(Phosphotransferase) domain 1"/>
    <property type="match status" value="1"/>
</dbReference>
<dbReference type="PROSITE" id="PS00108">
    <property type="entry name" value="PROTEIN_KINASE_ST"/>
    <property type="match status" value="1"/>
</dbReference>
<keyword evidence="11" id="KW-1185">Reference proteome</keyword>
<dbReference type="Gene3D" id="3.30.200.20">
    <property type="entry name" value="Phosphorylase Kinase, domain 1"/>
    <property type="match status" value="1"/>
</dbReference>
<evidence type="ECO:0000256" key="6">
    <source>
        <dbReference type="ARBA" id="ARBA00022840"/>
    </source>
</evidence>
<dbReference type="EC" id="2.7.11.1" evidence="1"/>
<evidence type="ECO:0000313" key="10">
    <source>
        <dbReference type="EMBL" id="QDU25555.1"/>
    </source>
</evidence>
<dbReference type="PROSITE" id="PS50011">
    <property type="entry name" value="PROTEIN_KINASE_DOM"/>
    <property type="match status" value="1"/>
</dbReference>
<evidence type="ECO:0000256" key="1">
    <source>
        <dbReference type="ARBA" id="ARBA00012513"/>
    </source>
</evidence>
<name>A0A517Y5Q0_9BACT</name>
<feature type="transmembrane region" description="Helical" evidence="8">
    <location>
        <begin position="535"/>
        <end position="553"/>
    </location>
</feature>
<dbReference type="InterPro" id="IPR000719">
    <property type="entry name" value="Prot_kinase_dom"/>
</dbReference>
<feature type="domain" description="Protein kinase" evidence="9">
    <location>
        <begin position="108"/>
        <end position="375"/>
    </location>
</feature>
<dbReference type="InterPro" id="IPR008271">
    <property type="entry name" value="Ser/Thr_kinase_AS"/>
</dbReference>
<feature type="transmembrane region" description="Helical" evidence="8">
    <location>
        <begin position="505"/>
        <end position="523"/>
    </location>
</feature>
<evidence type="ECO:0000256" key="7">
    <source>
        <dbReference type="PROSITE-ProRule" id="PRU10141"/>
    </source>
</evidence>
<keyword evidence="8" id="KW-0812">Transmembrane</keyword>
<dbReference type="EMBL" id="CP036274">
    <property type="protein sequence ID" value="QDU25555.1"/>
    <property type="molecule type" value="Genomic_DNA"/>
</dbReference>
<keyword evidence="2" id="KW-0723">Serine/threonine-protein kinase</keyword>
<dbReference type="PANTHER" id="PTHR43289">
    <property type="entry name" value="MITOGEN-ACTIVATED PROTEIN KINASE KINASE KINASE 20-RELATED"/>
    <property type="match status" value="1"/>
</dbReference>
<dbReference type="InterPro" id="IPR017441">
    <property type="entry name" value="Protein_kinase_ATP_BS"/>
</dbReference>
<organism evidence="10 11">
    <name type="scientific">Anatilimnocola aggregata</name>
    <dbReference type="NCBI Taxonomy" id="2528021"/>
    <lineage>
        <taxon>Bacteria</taxon>
        <taxon>Pseudomonadati</taxon>
        <taxon>Planctomycetota</taxon>
        <taxon>Planctomycetia</taxon>
        <taxon>Pirellulales</taxon>
        <taxon>Pirellulaceae</taxon>
        <taxon>Anatilimnocola</taxon>
    </lineage>
</organism>
<dbReference type="FunFam" id="1.10.510.10:FF:000021">
    <property type="entry name" value="Serine/threonine protein kinase"/>
    <property type="match status" value="1"/>
</dbReference>
<feature type="transmembrane region" description="Helical" evidence="8">
    <location>
        <begin position="400"/>
        <end position="423"/>
    </location>
</feature>
<dbReference type="SUPFAM" id="SSF56112">
    <property type="entry name" value="Protein kinase-like (PK-like)"/>
    <property type="match status" value="1"/>
</dbReference>
<evidence type="ECO:0000256" key="5">
    <source>
        <dbReference type="ARBA" id="ARBA00022777"/>
    </source>
</evidence>
<dbReference type="InterPro" id="IPR011009">
    <property type="entry name" value="Kinase-like_dom_sf"/>
</dbReference>
<dbReference type="OrthoDB" id="6111975at2"/>
<sequence>MADLDSPAEALEVAIAEFLQAEEAGRPMSQAELLAKFPEVSASLAEFLEGHERLRSALAPLRQSVEYLVQRWHDSSPPAERPTLDFHPSSAEPDVVQPLLPAARFGDYELLEELGRGGMGVVYKARHIRLNRVVALKMILAGRFADEHDLVRFRAEALTAASLDHPGIVPIHEAGEVEGLPYFSMSYVEGISLAHQVKQGPTAPSDAARLVRRISAAVAYAHAHGVIHRDLKPANILLTSEVATGRLEPKITDFGLARRMDVDSQLTASGQVLGTPSYMSPEQAAGRVHDIQAAADVYSLGAILYALLTGRPPFIADGPMEVLLQVLEQDPPSLRSLNPAVPPELEWICLKCLEKRPENRYQSATNLAEDLDRFLRQEPLEARAGSWWHRLRRWGRREPVFAAHLMSLAFVLLLAQFIFIGHAGRDWDYHWPICGTILGWMIACGLLQTMARRQQTTEAISYGWSVVDVVFLTGLLSLLVAPLGLLFGSYHVLICAASLYFRTRLVVVTTALAMLGSTLLLIARPAAAGPWHYGVALEATLALTGMLVGYHVWRLGILRDYYEERRPRQ</sequence>
<evidence type="ECO:0000256" key="2">
    <source>
        <dbReference type="ARBA" id="ARBA00022527"/>
    </source>
</evidence>
<feature type="transmembrane region" description="Helical" evidence="8">
    <location>
        <begin position="459"/>
        <end position="485"/>
    </location>
</feature>
<dbReference type="CDD" id="cd14014">
    <property type="entry name" value="STKc_PknB_like"/>
    <property type="match status" value="1"/>
</dbReference>
<feature type="transmembrane region" description="Helical" evidence="8">
    <location>
        <begin position="429"/>
        <end position="447"/>
    </location>
</feature>
<evidence type="ECO:0000313" key="11">
    <source>
        <dbReference type="Proteomes" id="UP000315017"/>
    </source>
</evidence>
<dbReference type="AlphaFoldDB" id="A0A517Y5Q0"/>
<dbReference type="SMART" id="SM00220">
    <property type="entry name" value="S_TKc"/>
    <property type="match status" value="1"/>
</dbReference>
<feature type="binding site" evidence="7">
    <location>
        <position position="137"/>
    </location>
    <ligand>
        <name>ATP</name>
        <dbReference type="ChEBI" id="CHEBI:30616"/>
    </ligand>
</feature>
<dbReference type="KEGG" id="aagg:ETAA8_06240"/>